<dbReference type="AlphaFoldDB" id="A0A2T0WTZ4"/>
<keyword evidence="2" id="KW-1185">Reference proteome</keyword>
<gene>
    <name evidence="1" type="ORF">CLV74_105138</name>
</gene>
<dbReference type="Proteomes" id="UP000238392">
    <property type="component" value="Unassembled WGS sequence"/>
</dbReference>
<proteinExistence type="predicted"/>
<dbReference type="RefSeq" id="WP_245888502.1">
    <property type="nucleotide sequence ID" value="NZ_PVTQ01000005.1"/>
</dbReference>
<sequence length="115" mass="12611">MSNITETDQPTDRLLRDIRAAAGQVGDLMNEVITLQEGIRSGVVDAPKESEKRLAELRKWLSRAYELENQYDVRTRGRAGGGAELDLAGARASIGRRLDRLRAARGEGGLFGQSD</sequence>
<evidence type="ECO:0000313" key="2">
    <source>
        <dbReference type="Proteomes" id="UP000238392"/>
    </source>
</evidence>
<name>A0A2T0WTZ4_9RHOB</name>
<reference evidence="1 2" key="1">
    <citation type="submission" date="2018-03" db="EMBL/GenBank/DDBJ databases">
        <title>Genomic Encyclopedia of Archaeal and Bacterial Type Strains, Phase II (KMG-II): from individual species to whole genera.</title>
        <authorList>
            <person name="Goeker M."/>
        </authorList>
    </citation>
    <scope>NUCLEOTIDE SEQUENCE [LARGE SCALE GENOMIC DNA]</scope>
    <source>
        <strain evidence="1 2">DSM 100212</strain>
    </source>
</reference>
<dbReference type="EMBL" id="PVTQ01000005">
    <property type="protein sequence ID" value="PRY90158.1"/>
    <property type="molecule type" value="Genomic_DNA"/>
</dbReference>
<comment type="caution">
    <text evidence="1">The sequence shown here is derived from an EMBL/GenBank/DDBJ whole genome shotgun (WGS) entry which is preliminary data.</text>
</comment>
<evidence type="ECO:0000313" key="1">
    <source>
        <dbReference type="EMBL" id="PRY90158.1"/>
    </source>
</evidence>
<protein>
    <submittedName>
        <fullName evidence="1">Uncharacterized protein</fullName>
    </submittedName>
</protein>
<accession>A0A2T0WTZ4</accession>
<organism evidence="1 2">
    <name type="scientific">Donghicola tyrosinivorans</name>
    <dbReference type="NCBI Taxonomy" id="1652492"/>
    <lineage>
        <taxon>Bacteria</taxon>
        <taxon>Pseudomonadati</taxon>
        <taxon>Pseudomonadota</taxon>
        <taxon>Alphaproteobacteria</taxon>
        <taxon>Rhodobacterales</taxon>
        <taxon>Roseobacteraceae</taxon>
        <taxon>Donghicola</taxon>
    </lineage>
</organism>